<dbReference type="EMBL" id="KN838947">
    <property type="protein sequence ID" value="KIJ92010.1"/>
    <property type="molecule type" value="Genomic_DNA"/>
</dbReference>
<dbReference type="HOGENOM" id="CLU_2320775_0_0_1"/>
<reference evidence="1 2" key="1">
    <citation type="submission" date="2014-04" db="EMBL/GenBank/DDBJ databases">
        <authorList>
            <consortium name="DOE Joint Genome Institute"/>
            <person name="Kuo A."/>
            <person name="Kohler A."/>
            <person name="Nagy L.G."/>
            <person name="Floudas D."/>
            <person name="Copeland A."/>
            <person name="Barry K.W."/>
            <person name="Cichocki N."/>
            <person name="Veneault-Fourrey C."/>
            <person name="LaButti K."/>
            <person name="Lindquist E.A."/>
            <person name="Lipzen A."/>
            <person name="Lundell T."/>
            <person name="Morin E."/>
            <person name="Murat C."/>
            <person name="Sun H."/>
            <person name="Tunlid A."/>
            <person name="Henrissat B."/>
            <person name="Grigoriev I.V."/>
            <person name="Hibbett D.S."/>
            <person name="Martin F."/>
            <person name="Nordberg H.P."/>
            <person name="Cantor M.N."/>
            <person name="Hua S.X."/>
        </authorList>
    </citation>
    <scope>NUCLEOTIDE SEQUENCE [LARGE SCALE GENOMIC DNA]</scope>
    <source>
        <strain evidence="1 2">LaAM-08-1</strain>
    </source>
</reference>
<protein>
    <submittedName>
        <fullName evidence="1">Uncharacterized protein</fullName>
    </submittedName>
</protein>
<evidence type="ECO:0000313" key="2">
    <source>
        <dbReference type="Proteomes" id="UP000054477"/>
    </source>
</evidence>
<dbReference type="Proteomes" id="UP000054477">
    <property type="component" value="Unassembled WGS sequence"/>
</dbReference>
<name>A0A0C9WNK9_9AGAR</name>
<dbReference type="AlphaFoldDB" id="A0A0C9WNK9"/>
<evidence type="ECO:0000313" key="1">
    <source>
        <dbReference type="EMBL" id="KIJ92010.1"/>
    </source>
</evidence>
<keyword evidence="2" id="KW-1185">Reference proteome</keyword>
<gene>
    <name evidence="1" type="ORF">K443DRAFT_462960</name>
</gene>
<accession>A0A0C9WNK9</accession>
<dbReference type="OrthoDB" id="10607935at2759"/>
<reference evidence="2" key="2">
    <citation type="submission" date="2015-01" db="EMBL/GenBank/DDBJ databases">
        <title>Evolutionary Origins and Diversification of the Mycorrhizal Mutualists.</title>
        <authorList>
            <consortium name="DOE Joint Genome Institute"/>
            <consortium name="Mycorrhizal Genomics Consortium"/>
            <person name="Kohler A."/>
            <person name="Kuo A."/>
            <person name="Nagy L.G."/>
            <person name="Floudas D."/>
            <person name="Copeland A."/>
            <person name="Barry K.W."/>
            <person name="Cichocki N."/>
            <person name="Veneault-Fourrey C."/>
            <person name="LaButti K."/>
            <person name="Lindquist E.A."/>
            <person name="Lipzen A."/>
            <person name="Lundell T."/>
            <person name="Morin E."/>
            <person name="Murat C."/>
            <person name="Riley R."/>
            <person name="Ohm R."/>
            <person name="Sun H."/>
            <person name="Tunlid A."/>
            <person name="Henrissat B."/>
            <person name="Grigoriev I.V."/>
            <person name="Hibbett D.S."/>
            <person name="Martin F."/>
        </authorList>
    </citation>
    <scope>NUCLEOTIDE SEQUENCE [LARGE SCALE GENOMIC DNA]</scope>
    <source>
        <strain evidence="2">LaAM-08-1</strain>
    </source>
</reference>
<organism evidence="1 2">
    <name type="scientific">Laccaria amethystina LaAM-08-1</name>
    <dbReference type="NCBI Taxonomy" id="1095629"/>
    <lineage>
        <taxon>Eukaryota</taxon>
        <taxon>Fungi</taxon>
        <taxon>Dikarya</taxon>
        <taxon>Basidiomycota</taxon>
        <taxon>Agaricomycotina</taxon>
        <taxon>Agaricomycetes</taxon>
        <taxon>Agaricomycetidae</taxon>
        <taxon>Agaricales</taxon>
        <taxon>Agaricineae</taxon>
        <taxon>Hydnangiaceae</taxon>
        <taxon>Laccaria</taxon>
    </lineage>
</organism>
<proteinExistence type="predicted"/>
<sequence>MFFVPSEDEHQREYVALSDKRPELVLGSVRASYSLRLGSKAVSTLASWVSEPSEVDVRLSDYRPPGLPGYKLKGCPPHQGRRTSTNRAYNDLHLCAVTT</sequence>